<evidence type="ECO:0000259" key="2">
    <source>
        <dbReference type="Pfam" id="PF01738"/>
    </source>
</evidence>
<name>A0ABT3L6Q1_9CYAN</name>
<protein>
    <submittedName>
        <fullName evidence="3">Dienelactone hydrolase family protein</fullName>
    </submittedName>
</protein>
<feature type="chain" id="PRO_5046311262" evidence="1">
    <location>
        <begin position="23"/>
        <end position="303"/>
    </location>
</feature>
<dbReference type="PANTHER" id="PTHR46623">
    <property type="entry name" value="CARBOXYMETHYLENEBUTENOLIDASE-RELATED"/>
    <property type="match status" value="1"/>
</dbReference>
<proteinExistence type="predicted"/>
<evidence type="ECO:0000313" key="3">
    <source>
        <dbReference type="EMBL" id="MCW6037127.1"/>
    </source>
</evidence>
<dbReference type="InterPro" id="IPR051049">
    <property type="entry name" value="Dienelactone_hydrolase-like"/>
</dbReference>
<reference evidence="3 4" key="1">
    <citation type="submission" date="2021-08" db="EMBL/GenBank/DDBJ databases">
        <title>Draft genome sequence of Spirulina subsalsa with high tolerance to salinity and hype-accumulation of phycocyanin.</title>
        <authorList>
            <person name="Pei H."/>
            <person name="Jiang L."/>
        </authorList>
    </citation>
    <scope>NUCLEOTIDE SEQUENCE [LARGE SCALE GENOMIC DNA]</scope>
    <source>
        <strain evidence="3 4">FACHB-351</strain>
    </source>
</reference>
<dbReference type="InterPro" id="IPR002925">
    <property type="entry name" value="Dienelactn_hydro"/>
</dbReference>
<dbReference type="Gene3D" id="3.40.50.1820">
    <property type="entry name" value="alpha/beta hydrolase"/>
    <property type="match status" value="1"/>
</dbReference>
<accession>A0ABT3L6Q1</accession>
<feature type="domain" description="Dienelactone hydrolase" evidence="2">
    <location>
        <begin position="80"/>
        <end position="291"/>
    </location>
</feature>
<evidence type="ECO:0000256" key="1">
    <source>
        <dbReference type="SAM" id="SignalP"/>
    </source>
</evidence>
<dbReference type="GO" id="GO:0016787">
    <property type="term" value="F:hydrolase activity"/>
    <property type="evidence" value="ECO:0007669"/>
    <property type="project" value="UniProtKB-KW"/>
</dbReference>
<keyword evidence="3" id="KW-0378">Hydrolase</keyword>
<dbReference type="RefSeq" id="WP_265264963.1">
    <property type="nucleotide sequence ID" value="NZ_JAIHOM010000058.1"/>
</dbReference>
<dbReference type="EMBL" id="JAIHOM010000058">
    <property type="protein sequence ID" value="MCW6037127.1"/>
    <property type="molecule type" value="Genomic_DNA"/>
</dbReference>
<organism evidence="3 4">
    <name type="scientific">Spirulina subsalsa FACHB-351</name>
    <dbReference type="NCBI Taxonomy" id="234711"/>
    <lineage>
        <taxon>Bacteria</taxon>
        <taxon>Bacillati</taxon>
        <taxon>Cyanobacteriota</taxon>
        <taxon>Cyanophyceae</taxon>
        <taxon>Spirulinales</taxon>
        <taxon>Spirulinaceae</taxon>
        <taxon>Spirulina</taxon>
    </lineage>
</organism>
<dbReference type="SUPFAM" id="SSF53474">
    <property type="entry name" value="alpha/beta-Hydrolases"/>
    <property type="match status" value="1"/>
</dbReference>
<gene>
    <name evidence="3" type="ORF">K4A83_12730</name>
</gene>
<evidence type="ECO:0000313" key="4">
    <source>
        <dbReference type="Proteomes" id="UP001526426"/>
    </source>
</evidence>
<keyword evidence="1" id="KW-0732">Signal</keyword>
<sequence length="303" mass="33181">MLKKYFGLALAVCLFLSTWGMAQSQATPSSSLGEQLGQEMAELHQGDRPIPTPLVAQAPRMPVQSEMVTYGTLEEKPLMGYLVAPADPSEALPAIVVIHEWWGLNDNIKMMSDRLAGEGYRVLAVDLYGGETADNPEEALQLVTKANNHPEQLFDNLALAYEYLKTEHNAPKVASLGWCFGGRWSLNMGLLLPDQLDAVVIYYGGGMVTDPEQLKTLEMPILGIFGELDQNPSVETVREFEATLQALGKTAEIHVYKGADHAFANPSGTRYNAKAAADAWEKTIAFLNRYLRGQESSTSNSEA</sequence>
<keyword evidence="4" id="KW-1185">Reference proteome</keyword>
<dbReference type="Pfam" id="PF01738">
    <property type="entry name" value="DLH"/>
    <property type="match status" value="1"/>
</dbReference>
<dbReference type="Proteomes" id="UP001526426">
    <property type="component" value="Unassembled WGS sequence"/>
</dbReference>
<comment type="caution">
    <text evidence="3">The sequence shown here is derived from an EMBL/GenBank/DDBJ whole genome shotgun (WGS) entry which is preliminary data.</text>
</comment>
<dbReference type="PANTHER" id="PTHR46623:SF6">
    <property type="entry name" value="ALPHA_BETA-HYDROLASES SUPERFAMILY PROTEIN"/>
    <property type="match status" value="1"/>
</dbReference>
<dbReference type="InterPro" id="IPR029058">
    <property type="entry name" value="AB_hydrolase_fold"/>
</dbReference>
<feature type="signal peptide" evidence="1">
    <location>
        <begin position="1"/>
        <end position="22"/>
    </location>
</feature>